<dbReference type="STRING" id="1075417.SAMN05421823_102228"/>
<evidence type="ECO:0000313" key="1">
    <source>
        <dbReference type="EMBL" id="SDK24263.1"/>
    </source>
</evidence>
<dbReference type="Proteomes" id="UP000198510">
    <property type="component" value="Unassembled WGS sequence"/>
</dbReference>
<dbReference type="PANTHER" id="PTHR38471">
    <property type="entry name" value="FOUR HELIX BUNDLE PROTEIN"/>
    <property type="match status" value="1"/>
</dbReference>
<dbReference type="NCBIfam" id="TIGR02436">
    <property type="entry name" value="four helix bundle protein"/>
    <property type="match status" value="1"/>
</dbReference>
<dbReference type="Gene3D" id="1.20.1440.60">
    <property type="entry name" value="23S rRNA-intervening sequence"/>
    <property type="match status" value="1"/>
</dbReference>
<evidence type="ECO:0000313" key="2">
    <source>
        <dbReference type="Proteomes" id="UP000198510"/>
    </source>
</evidence>
<dbReference type="Pfam" id="PF05635">
    <property type="entry name" value="23S_rRNA_IVP"/>
    <property type="match status" value="1"/>
</dbReference>
<organism evidence="1 2">
    <name type="scientific">Catalinimonas alkaloidigena</name>
    <dbReference type="NCBI Taxonomy" id="1075417"/>
    <lineage>
        <taxon>Bacteria</taxon>
        <taxon>Pseudomonadati</taxon>
        <taxon>Bacteroidota</taxon>
        <taxon>Cytophagia</taxon>
        <taxon>Cytophagales</taxon>
        <taxon>Catalimonadaceae</taxon>
        <taxon>Catalinimonas</taxon>
    </lineage>
</organism>
<gene>
    <name evidence="1" type="ORF">SAMN05421823_102228</name>
</gene>
<name>A0A1G9AAH3_9BACT</name>
<reference evidence="1 2" key="1">
    <citation type="submission" date="2016-10" db="EMBL/GenBank/DDBJ databases">
        <authorList>
            <person name="de Groot N.N."/>
        </authorList>
    </citation>
    <scope>NUCLEOTIDE SEQUENCE [LARGE SCALE GENOMIC DNA]</scope>
    <source>
        <strain evidence="1 2">DSM 25186</strain>
    </source>
</reference>
<dbReference type="EMBL" id="FNFO01000002">
    <property type="protein sequence ID" value="SDK24263.1"/>
    <property type="molecule type" value="Genomic_DNA"/>
</dbReference>
<dbReference type="PIRSF" id="PIRSF035652">
    <property type="entry name" value="CHP02436"/>
    <property type="match status" value="1"/>
</dbReference>
<accession>A0A1G9AAH3</accession>
<dbReference type="SUPFAM" id="SSF158446">
    <property type="entry name" value="IVS-encoded protein-like"/>
    <property type="match status" value="1"/>
</dbReference>
<proteinExistence type="predicted"/>
<protein>
    <submittedName>
        <fullName evidence="1">Four helix bundle protein</fullName>
    </submittedName>
</protein>
<dbReference type="AlphaFoldDB" id="A0A1G9AAH3"/>
<dbReference type="PANTHER" id="PTHR38471:SF2">
    <property type="entry name" value="FOUR HELIX BUNDLE PROTEIN"/>
    <property type="match status" value="1"/>
</dbReference>
<dbReference type="InterPro" id="IPR012657">
    <property type="entry name" value="23S_rRNA-intervening_sequence"/>
</dbReference>
<dbReference type="InterPro" id="IPR036583">
    <property type="entry name" value="23S_rRNA_IVS_sf"/>
</dbReference>
<sequence length="124" mass="13998">MKMMSEGRLEFIEQVKQRTKALALNVIRFTQQLPKTMEADVIKRQLLKSATSVAANYRAACRARSGAEFHAKASIVIEEADETLFWLELLAESDITTEARIADLKKEATEILAIMATARKNSRR</sequence>
<keyword evidence="2" id="KW-1185">Reference proteome</keyword>